<keyword evidence="3" id="KW-1185">Reference proteome</keyword>
<sequence length="217" mass="24690">MNLPEKFHTKSNSQKQAQDFMKGKETLDLSGKDIICFFFSFFLFPSIYTRHWFVLEEFISYCSLLVHPLLLEFHFKRAISSLNGKVDVHYGPLPALHSECQEFVLVSENVGDEKASSQKEHESERSSEYDDCCHEYEDDDAYESECGNVDKDEEDESVSGKQNNENGVVVTNEPVRGANKNEQVISCRAVPGIPQSKHEKAVGVWKPKAPVSPMYKN</sequence>
<evidence type="ECO:0000313" key="3">
    <source>
        <dbReference type="Proteomes" id="UP000023152"/>
    </source>
</evidence>
<protein>
    <submittedName>
        <fullName evidence="2">Uncharacterized protein</fullName>
    </submittedName>
</protein>
<reference evidence="2 3" key="1">
    <citation type="journal article" date="2013" name="Curr. Biol.">
        <title>The Genome of the Foraminiferan Reticulomyxa filosa.</title>
        <authorList>
            <person name="Glockner G."/>
            <person name="Hulsmann N."/>
            <person name="Schleicher M."/>
            <person name="Noegel A.A."/>
            <person name="Eichinger L."/>
            <person name="Gallinger C."/>
            <person name="Pawlowski J."/>
            <person name="Sierra R."/>
            <person name="Euteneuer U."/>
            <person name="Pillet L."/>
            <person name="Moustafa A."/>
            <person name="Platzer M."/>
            <person name="Groth M."/>
            <person name="Szafranski K."/>
            <person name="Schliwa M."/>
        </authorList>
    </citation>
    <scope>NUCLEOTIDE SEQUENCE [LARGE SCALE GENOMIC DNA]</scope>
</reference>
<dbReference type="AlphaFoldDB" id="X6MEV9"/>
<name>X6MEV9_RETFI</name>
<dbReference type="Proteomes" id="UP000023152">
    <property type="component" value="Unassembled WGS sequence"/>
</dbReference>
<dbReference type="EMBL" id="ASPP01021439">
    <property type="protein sequence ID" value="ETO12399.1"/>
    <property type="molecule type" value="Genomic_DNA"/>
</dbReference>
<evidence type="ECO:0000256" key="1">
    <source>
        <dbReference type="SAM" id="MobiDB-lite"/>
    </source>
</evidence>
<comment type="caution">
    <text evidence="2">The sequence shown here is derived from an EMBL/GenBank/DDBJ whole genome shotgun (WGS) entry which is preliminary data.</text>
</comment>
<feature type="region of interest" description="Disordered" evidence="1">
    <location>
        <begin position="145"/>
        <end position="177"/>
    </location>
</feature>
<organism evidence="2 3">
    <name type="scientific">Reticulomyxa filosa</name>
    <dbReference type="NCBI Taxonomy" id="46433"/>
    <lineage>
        <taxon>Eukaryota</taxon>
        <taxon>Sar</taxon>
        <taxon>Rhizaria</taxon>
        <taxon>Retaria</taxon>
        <taxon>Foraminifera</taxon>
        <taxon>Monothalamids</taxon>
        <taxon>Reticulomyxidae</taxon>
        <taxon>Reticulomyxa</taxon>
    </lineage>
</organism>
<accession>X6MEV9</accession>
<evidence type="ECO:0000313" key="2">
    <source>
        <dbReference type="EMBL" id="ETO12399.1"/>
    </source>
</evidence>
<proteinExistence type="predicted"/>
<gene>
    <name evidence="2" type="ORF">RFI_24977</name>
</gene>